<dbReference type="Proteomes" id="UP000012073">
    <property type="component" value="Unassembled WGS sequence"/>
</dbReference>
<dbReference type="Pfam" id="PF12738">
    <property type="entry name" value="PTCB-BRCT"/>
    <property type="match status" value="2"/>
</dbReference>
<keyword evidence="1" id="KW-0677">Repeat</keyword>
<dbReference type="GO" id="GO:0007095">
    <property type="term" value="P:mitotic G2 DNA damage checkpoint signaling"/>
    <property type="evidence" value="ECO:0007669"/>
    <property type="project" value="TreeGrafter"/>
</dbReference>
<dbReference type="PANTHER" id="PTHR13561">
    <property type="entry name" value="DNA REPLICATION REGULATOR DPB11-RELATED"/>
    <property type="match status" value="1"/>
</dbReference>
<dbReference type="SUPFAM" id="SSF52113">
    <property type="entry name" value="BRCT domain"/>
    <property type="match status" value="5"/>
</dbReference>
<proteinExistence type="predicted"/>
<dbReference type="KEGG" id="ccp:CHC_T00010342001"/>
<dbReference type="GO" id="GO:0006270">
    <property type="term" value="P:DNA replication initiation"/>
    <property type="evidence" value="ECO:0007669"/>
    <property type="project" value="TreeGrafter"/>
</dbReference>
<dbReference type="CDD" id="cd17731">
    <property type="entry name" value="BRCT_TopBP1_rpt2_like"/>
    <property type="match status" value="1"/>
</dbReference>
<dbReference type="Pfam" id="PF16589">
    <property type="entry name" value="BRCT_2"/>
    <property type="match status" value="1"/>
</dbReference>
<dbReference type="SMART" id="SM00292">
    <property type="entry name" value="BRCT"/>
    <property type="match status" value="4"/>
</dbReference>
<dbReference type="EMBL" id="HG001799">
    <property type="protein sequence ID" value="CDF36721.1"/>
    <property type="molecule type" value="Genomic_DNA"/>
</dbReference>
<evidence type="ECO:0000313" key="5">
    <source>
        <dbReference type="Proteomes" id="UP000012073"/>
    </source>
</evidence>
<feature type="domain" description="BRCT" evidence="3">
    <location>
        <begin position="503"/>
        <end position="602"/>
    </location>
</feature>
<feature type="domain" description="BRCT" evidence="3">
    <location>
        <begin position="269"/>
        <end position="369"/>
    </location>
</feature>
<feature type="domain" description="BRCT" evidence="3">
    <location>
        <begin position="390"/>
        <end position="493"/>
    </location>
</feature>
<dbReference type="PANTHER" id="PTHR13561:SF20">
    <property type="entry name" value="DNA TOPOISOMERASE 2-BINDING PROTEIN 1"/>
    <property type="match status" value="1"/>
</dbReference>
<name>R7QGX3_CHOCR</name>
<evidence type="ECO:0000256" key="2">
    <source>
        <dbReference type="SAM" id="MobiDB-lite"/>
    </source>
</evidence>
<evidence type="ECO:0000259" key="3">
    <source>
        <dbReference type="PROSITE" id="PS50172"/>
    </source>
</evidence>
<dbReference type="GO" id="GO:0016853">
    <property type="term" value="F:isomerase activity"/>
    <property type="evidence" value="ECO:0007669"/>
    <property type="project" value="UniProtKB-KW"/>
</dbReference>
<dbReference type="InterPro" id="IPR059215">
    <property type="entry name" value="BRCT2_TopBP1-like"/>
</dbReference>
<dbReference type="OrthoDB" id="2143040at2759"/>
<feature type="non-terminal residue" evidence="4">
    <location>
        <position position="653"/>
    </location>
</feature>
<feature type="compositionally biased region" description="Basic and acidic residues" evidence="2">
    <location>
        <begin position="643"/>
        <end position="653"/>
    </location>
</feature>
<dbReference type="PROSITE" id="PS50172">
    <property type="entry name" value="BRCT"/>
    <property type="match status" value="5"/>
</dbReference>
<dbReference type="RefSeq" id="XP_005716540.1">
    <property type="nucleotide sequence ID" value="XM_005716483.1"/>
</dbReference>
<dbReference type="CDD" id="cd00027">
    <property type="entry name" value="BRCT"/>
    <property type="match status" value="1"/>
</dbReference>
<feature type="domain" description="BRCT" evidence="3">
    <location>
        <begin position="8"/>
        <end position="91"/>
    </location>
</feature>
<organism evidence="4 5">
    <name type="scientific">Chondrus crispus</name>
    <name type="common">Carrageen Irish moss</name>
    <name type="synonym">Polymorpha crispa</name>
    <dbReference type="NCBI Taxonomy" id="2769"/>
    <lineage>
        <taxon>Eukaryota</taxon>
        <taxon>Rhodophyta</taxon>
        <taxon>Florideophyceae</taxon>
        <taxon>Rhodymeniophycidae</taxon>
        <taxon>Gigartinales</taxon>
        <taxon>Gigartinaceae</taxon>
        <taxon>Chondrus</taxon>
    </lineage>
</organism>
<sequence>MYQRSRKSRAKVLAGCVLTCSGVEFDSVEAVDSFCNRVSALGGTFEAEILPTVTHLICAEAGSTKHRDACLRNLEAGPDRSRMHIVMPSWLDAVENALARVPTGSHALPPLEGFSLCCSGYGMDEKQKIETLAREMGASFSKVLRVTCTHLICLKPTGQKYDFARSMSSMRVVTKEWVYQCAKEKLLVEEDLYLVNHRSRAAKTNNSETAPSARRSETLERQGGTASDGRAESSAAPSSIPSAAPTRTPSSVTKHVPQQERVSKWNETKPGLYLDGMTFYLTPCTAQEKVLHAPLRAKALKLIASGGGSLAAELTRRVNYVVLIRAPVLRTKIAELERAQRMGVAVVSLEWLERCVVKQCVVEDEEVDRYDWDAEEPNERSTQFRPQADFHSRLFVGMRCALGPLALYDTGAVAAVARKLQRGRGKVLPHDARGVVTSGVATHVVCGESLSAGGRRVVETAQKVNSHVVIVTTTWIDACLQEERLVPVTDCVLFAPVPHETPLREMLRRKVSVTITGHQMSAEREPNRRRDVLARLTRGLGAGYSERMTKGKTTHLIADARTATRSEKIEKAKRWGIAIVSYKWLLACAEAGDIVDAGDYAPDEADDKDALVEEVDAEIAVEALEATVATQPGRARSTARARRGTEAEGKLLG</sequence>
<feature type="region of interest" description="Disordered" evidence="2">
    <location>
        <begin position="630"/>
        <end position="653"/>
    </location>
</feature>
<keyword evidence="5" id="KW-1185">Reference proteome</keyword>
<evidence type="ECO:0000313" key="4">
    <source>
        <dbReference type="EMBL" id="CDF36721.1"/>
    </source>
</evidence>
<protein>
    <submittedName>
        <fullName evidence="4">DNA topoisomerase 2-binding protein 1</fullName>
    </submittedName>
</protein>
<dbReference type="Gene3D" id="3.40.50.10190">
    <property type="entry name" value="BRCT domain"/>
    <property type="match status" value="5"/>
</dbReference>
<dbReference type="AlphaFoldDB" id="R7QGX3"/>
<reference evidence="5" key="1">
    <citation type="journal article" date="2013" name="Proc. Natl. Acad. Sci. U.S.A.">
        <title>Genome structure and metabolic features in the red seaweed Chondrus crispus shed light on evolution of the Archaeplastida.</title>
        <authorList>
            <person name="Collen J."/>
            <person name="Porcel B."/>
            <person name="Carre W."/>
            <person name="Ball S.G."/>
            <person name="Chaparro C."/>
            <person name="Tonon T."/>
            <person name="Barbeyron T."/>
            <person name="Michel G."/>
            <person name="Noel B."/>
            <person name="Valentin K."/>
            <person name="Elias M."/>
            <person name="Artiguenave F."/>
            <person name="Arun A."/>
            <person name="Aury J.M."/>
            <person name="Barbosa-Neto J.F."/>
            <person name="Bothwell J.H."/>
            <person name="Bouget F.Y."/>
            <person name="Brillet L."/>
            <person name="Cabello-Hurtado F."/>
            <person name="Capella-Gutierrez S."/>
            <person name="Charrier B."/>
            <person name="Cladiere L."/>
            <person name="Cock J.M."/>
            <person name="Coelho S.M."/>
            <person name="Colleoni C."/>
            <person name="Czjzek M."/>
            <person name="Da Silva C."/>
            <person name="Delage L."/>
            <person name="Denoeud F."/>
            <person name="Deschamps P."/>
            <person name="Dittami S.M."/>
            <person name="Gabaldon T."/>
            <person name="Gachon C.M."/>
            <person name="Groisillier A."/>
            <person name="Herve C."/>
            <person name="Jabbari K."/>
            <person name="Katinka M."/>
            <person name="Kloareg B."/>
            <person name="Kowalczyk N."/>
            <person name="Labadie K."/>
            <person name="Leblanc C."/>
            <person name="Lopez P.J."/>
            <person name="McLachlan D.H."/>
            <person name="Meslet-Cladiere L."/>
            <person name="Moustafa A."/>
            <person name="Nehr Z."/>
            <person name="Nyvall Collen P."/>
            <person name="Panaud O."/>
            <person name="Partensky F."/>
            <person name="Poulain J."/>
            <person name="Rensing S.A."/>
            <person name="Rousvoal S."/>
            <person name="Samson G."/>
            <person name="Symeonidi A."/>
            <person name="Weissenbach J."/>
            <person name="Zambounis A."/>
            <person name="Wincker P."/>
            <person name="Boyen C."/>
        </authorList>
    </citation>
    <scope>NUCLEOTIDE SEQUENCE [LARGE SCALE GENOMIC DNA]</scope>
    <source>
        <strain evidence="5">cv. Stackhouse</strain>
    </source>
</reference>
<accession>R7QGX3</accession>
<keyword evidence="4" id="KW-0413">Isomerase</keyword>
<dbReference type="InterPro" id="IPR036420">
    <property type="entry name" value="BRCT_dom_sf"/>
</dbReference>
<feature type="domain" description="BRCT" evidence="3">
    <location>
        <begin position="106"/>
        <end position="195"/>
    </location>
</feature>
<feature type="compositionally biased region" description="Low complexity" evidence="2">
    <location>
        <begin position="233"/>
        <end position="251"/>
    </location>
</feature>
<dbReference type="GeneID" id="17324268"/>
<dbReference type="GO" id="GO:0033314">
    <property type="term" value="P:mitotic DNA replication checkpoint signaling"/>
    <property type="evidence" value="ECO:0007669"/>
    <property type="project" value="TreeGrafter"/>
</dbReference>
<evidence type="ECO:0000256" key="1">
    <source>
        <dbReference type="ARBA" id="ARBA00022737"/>
    </source>
</evidence>
<dbReference type="STRING" id="2769.R7QGX3"/>
<dbReference type="OMA" id="HIVTIEW"/>
<feature type="region of interest" description="Disordered" evidence="2">
    <location>
        <begin position="201"/>
        <end position="262"/>
    </location>
</feature>
<gene>
    <name evidence="4" type="ORF">CHC_T00010342001</name>
</gene>
<dbReference type="InterPro" id="IPR001357">
    <property type="entry name" value="BRCT_dom"/>
</dbReference>